<sequence>MVPMARTTELELARPRAADAPRIAAIHLRAMQANPLLWAQFPSEESQHELEKFLTGYYAAFCCGDGTRYGNVGEQVSALAEDQTLISCCRGSTGFGNANVGTGDQTISLTEDENSESCCGGGAGFKKASNEGGDQTLDLVEERQSSSCCGGSTSLKVESKNNSQKLPLAPSQSTEQEPGCADKENGLLVARDSRTGEVVGFVKWDAPNHNKNEADLESTKEKLESGDIRNIEGCRPEYLEGYAMAAEAVRKRAFGDRECYNLNFLCVDPAHQSRGAGTLLTRAVLDRAAHARLPVYLESTESAVRMYERLGFQILDSFDMEIPRRGTSKEGEGGVVGGGFQVYKEWCMVWDPPKVPKATSDDATGTAPA</sequence>
<dbReference type="InterPro" id="IPR000182">
    <property type="entry name" value="GNAT_dom"/>
</dbReference>
<dbReference type="Gene3D" id="3.40.630.30">
    <property type="match status" value="1"/>
</dbReference>
<protein>
    <recommendedName>
        <fullName evidence="2">N-acetyltransferase domain-containing protein</fullName>
    </recommendedName>
</protein>
<dbReference type="HOGENOM" id="CLU_750052_0_0_1"/>
<gene>
    <name evidence="3" type="ORF">CTHT_0040820</name>
</gene>
<dbReference type="SUPFAM" id="SSF55729">
    <property type="entry name" value="Acyl-CoA N-acyltransferases (Nat)"/>
    <property type="match status" value="1"/>
</dbReference>
<evidence type="ECO:0000313" key="4">
    <source>
        <dbReference type="Proteomes" id="UP000008066"/>
    </source>
</evidence>
<dbReference type="CDD" id="cd04301">
    <property type="entry name" value="NAT_SF"/>
    <property type="match status" value="1"/>
</dbReference>
<keyword evidence="4" id="KW-1185">Reference proteome</keyword>
<dbReference type="InterPro" id="IPR052523">
    <property type="entry name" value="Trichothecene_AcTrans"/>
</dbReference>
<dbReference type="Pfam" id="PF00583">
    <property type="entry name" value="Acetyltransf_1"/>
    <property type="match status" value="1"/>
</dbReference>
<evidence type="ECO:0000256" key="1">
    <source>
        <dbReference type="SAM" id="MobiDB-lite"/>
    </source>
</evidence>
<dbReference type="KEGG" id="cthr:CTHT_0040820"/>
<proteinExistence type="predicted"/>
<evidence type="ECO:0000259" key="2">
    <source>
        <dbReference type="PROSITE" id="PS51186"/>
    </source>
</evidence>
<reference evidence="3 4" key="1">
    <citation type="journal article" date="2011" name="Cell">
        <title>Insight into structure and assembly of the nuclear pore complex by utilizing the genome of a eukaryotic thermophile.</title>
        <authorList>
            <person name="Amlacher S."/>
            <person name="Sarges P."/>
            <person name="Flemming D."/>
            <person name="van Noort V."/>
            <person name="Kunze R."/>
            <person name="Devos D.P."/>
            <person name="Arumugam M."/>
            <person name="Bork P."/>
            <person name="Hurt E."/>
        </authorList>
    </citation>
    <scope>NUCLEOTIDE SEQUENCE [LARGE SCALE GENOMIC DNA]</scope>
    <source>
        <strain evidence="4">DSM 1495 / CBS 144.50 / IMI 039719</strain>
    </source>
</reference>
<dbReference type="PANTHER" id="PTHR42791">
    <property type="entry name" value="GNAT FAMILY ACETYLTRANSFERASE"/>
    <property type="match status" value="1"/>
</dbReference>
<dbReference type="PANTHER" id="PTHR42791:SF2">
    <property type="entry name" value="N-ACETYLTRANSFERASE DOMAIN-CONTAINING PROTEIN"/>
    <property type="match status" value="1"/>
</dbReference>
<organism evidence="4">
    <name type="scientific">Chaetomium thermophilum (strain DSM 1495 / CBS 144.50 / IMI 039719)</name>
    <name type="common">Thermochaetoides thermophila</name>
    <dbReference type="NCBI Taxonomy" id="759272"/>
    <lineage>
        <taxon>Eukaryota</taxon>
        <taxon>Fungi</taxon>
        <taxon>Dikarya</taxon>
        <taxon>Ascomycota</taxon>
        <taxon>Pezizomycotina</taxon>
        <taxon>Sordariomycetes</taxon>
        <taxon>Sordariomycetidae</taxon>
        <taxon>Sordariales</taxon>
        <taxon>Chaetomiaceae</taxon>
        <taxon>Thermochaetoides</taxon>
    </lineage>
</organism>
<name>G0SA31_CHATD</name>
<dbReference type="AlphaFoldDB" id="G0SA31"/>
<dbReference type="EMBL" id="GL988043">
    <property type="protein sequence ID" value="EGS19603.1"/>
    <property type="molecule type" value="Genomic_DNA"/>
</dbReference>
<accession>G0SA31</accession>
<evidence type="ECO:0000313" key="3">
    <source>
        <dbReference type="EMBL" id="EGS19603.1"/>
    </source>
</evidence>
<feature type="domain" description="N-acetyltransferase" evidence="2">
    <location>
        <begin position="188"/>
        <end position="332"/>
    </location>
</feature>
<dbReference type="RefSeq" id="XP_006694488.1">
    <property type="nucleotide sequence ID" value="XM_006694425.1"/>
</dbReference>
<feature type="region of interest" description="Disordered" evidence="1">
    <location>
        <begin position="150"/>
        <end position="180"/>
    </location>
</feature>
<dbReference type="GeneID" id="18258120"/>
<dbReference type="STRING" id="759272.G0SA31"/>
<dbReference type="InterPro" id="IPR016181">
    <property type="entry name" value="Acyl_CoA_acyltransferase"/>
</dbReference>
<feature type="compositionally biased region" description="Polar residues" evidence="1">
    <location>
        <begin position="150"/>
        <end position="176"/>
    </location>
</feature>
<dbReference type="OrthoDB" id="4590770at2759"/>
<dbReference type="Proteomes" id="UP000008066">
    <property type="component" value="Unassembled WGS sequence"/>
</dbReference>
<dbReference type="eggNOG" id="ENOG502SVCF">
    <property type="taxonomic scope" value="Eukaryota"/>
</dbReference>
<dbReference type="PROSITE" id="PS51186">
    <property type="entry name" value="GNAT"/>
    <property type="match status" value="1"/>
</dbReference>
<dbReference type="GO" id="GO:0016747">
    <property type="term" value="F:acyltransferase activity, transferring groups other than amino-acyl groups"/>
    <property type="evidence" value="ECO:0007669"/>
    <property type="project" value="InterPro"/>
</dbReference>